<feature type="domain" description="PhnB-like" evidence="1">
    <location>
        <begin position="2"/>
        <end position="117"/>
    </location>
</feature>
<dbReference type="AlphaFoldDB" id="A0A345XT52"/>
<evidence type="ECO:0000259" key="1">
    <source>
        <dbReference type="Pfam" id="PF06983"/>
    </source>
</evidence>
<proteinExistence type="predicted"/>
<dbReference type="Gene3D" id="3.10.180.10">
    <property type="entry name" value="2,3-Dihydroxybiphenyl 1,2-Dioxygenase, domain 1"/>
    <property type="match status" value="1"/>
</dbReference>
<dbReference type="CDD" id="cd06588">
    <property type="entry name" value="PhnB_like"/>
    <property type="match status" value="1"/>
</dbReference>
<accession>A0A345XT52</accession>
<dbReference type="RefSeq" id="WP_208880546.1">
    <property type="nucleotide sequence ID" value="NZ_CP031320.1"/>
</dbReference>
<reference evidence="2 3" key="1">
    <citation type="submission" date="2018-07" db="EMBL/GenBank/DDBJ databases">
        <title>Draft genome of the type strain Streptomyces armeniacus ATCC 15676.</title>
        <authorList>
            <person name="Labana P."/>
            <person name="Gosse J.T."/>
            <person name="Boddy C.N."/>
        </authorList>
    </citation>
    <scope>NUCLEOTIDE SEQUENCE [LARGE SCALE GENOMIC DNA]</scope>
    <source>
        <strain evidence="2 3">ATCC 15676</strain>
    </source>
</reference>
<dbReference type="PANTHER" id="PTHR33990">
    <property type="entry name" value="PROTEIN YJDN-RELATED"/>
    <property type="match status" value="1"/>
</dbReference>
<evidence type="ECO:0000313" key="3">
    <source>
        <dbReference type="Proteomes" id="UP000254425"/>
    </source>
</evidence>
<dbReference type="PANTHER" id="PTHR33990:SF2">
    <property type="entry name" value="PHNB-LIKE DOMAIN-CONTAINING PROTEIN"/>
    <property type="match status" value="1"/>
</dbReference>
<gene>
    <name evidence="2" type="ORF">DVA86_21355</name>
</gene>
<dbReference type="EMBL" id="CP031320">
    <property type="protein sequence ID" value="AXK34818.1"/>
    <property type="molecule type" value="Genomic_DNA"/>
</dbReference>
<dbReference type="InterPro" id="IPR029068">
    <property type="entry name" value="Glyas_Bleomycin-R_OHBP_Dase"/>
</dbReference>
<dbReference type="KEGG" id="sarm:DVA86_21355"/>
<evidence type="ECO:0000313" key="2">
    <source>
        <dbReference type="EMBL" id="AXK34818.1"/>
    </source>
</evidence>
<keyword evidence="3" id="KW-1185">Reference proteome</keyword>
<dbReference type="Pfam" id="PF06983">
    <property type="entry name" value="3-dmu-9_3-mt"/>
    <property type="match status" value="1"/>
</dbReference>
<organism evidence="2 3">
    <name type="scientific">Streptomyces armeniacus</name>
    <dbReference type="NCBI Taxonomy" id="83291"/>
    <lineage>
        <taxon>Bacteria</taxon>
        <taxon>Bacillati</taxon>
        <taxon>Actinomycetota</taxon>
        <taxon>Actinomycetes</taxon>
        <taxon>Kitasatosporales</taxon>
        <taxon>Streptomycetaceae</taxon>
        <taxon>Streptomyces</taxon>
    </lineage>
</organism>
<dbReference type="Proteomes" id="UP000254425">
    <property type="component" value="Chromosome"/>
</dbReference>
<sequence>MQKITTYLWFDDQAEEAARHYTSIFDNSRILEIQRYGEAGPGEPGAVMIVTFELAGQRFIALNGGPQFPFTEAVSLYVDCESQEEVDDLWDKLLSGGGEPTACGWLRDRYGLSWQIIPRRLTDLLTDPDPARAERAMKAMLKMQKIDIQTLEDAASGT</sequence>
<dbReference type="InterPro" id="IPR028973">
    <property type="entry name" value="PhnB-like"/>
</dbReference>
<dbReference type="SUPFAM" id="SSF54593">
    <property type="entry name" value="Glyoxalase/Bleomycin resistance protein/Dihydroxybiphenyl dioxygenase"/>
    <property type="match status" value="1"/>
</dbReference>
<name>A0A345XT52_9ACTN</name>
<dbReference type="PIRSF" id="PIRSF021700">
    <property type="entry name" value="3_dmu_93_MTrfase"/>
    <property type="match status" value="1"/>
</dbReference>
<protein>
    <submittedName>
        <fullName evidence="2">VOC family protein</fullName>
    </submittedName>
</protein>
<dbReference type="InterPro" id="IPR009725">
    <property type="entry name" value="3_dmu_93_MTrfase"/>
</dbReference>